<dbReference type="EMBL" id="CAJOBJ010208869">
    <property type="protein sequence ID" value="CAF5005101.1"/>
    <property type="molecule type" value="Genomic_DNA"/>
</dbReference>
<dbReference type="GO" id="GO:0000151">
    <property type="term" value="C:ubiquitin ligase complex"/>
    <property type="evidence" value="ECO:0007669"/>
    <property type="project" value="TreeGrafter"/>
</dbReference>
<keyword evidence="1" id="KW-0808">Transferase</keyword>
<evidence type="ECO:0000313" key="3">
    <source>
        <dbReference type="Proteomes" id="UP000681720"/>
    </source>
</evidence>
<dbReference type="InterPro" id="IPR039164">
    <property type="entry name" value="UBR1-like"/>
</dbReference>
<sequence>RQRAKNRQLKLLAEIAESQKKFISQQNPDENMMNAGASPSLFNENFSSEQAASTGGAASSMSIHTQNLIEYECCICRLTKTDSHSPIGLIGTSCLSLLPSLEFAYLDEHEQNVLSYNSNKMTLETYLTITKQNLTQISGHPYIANYCQNDHHLRSLLIQSCGHSIHVDCLSSYLKALHPSYNGGVCTVRHENRSYWYQMKGLIAKLTGLKY</sequence>
<keyword evidence="1" id="KW-0479">Metal-binding</keyword>
<dbReference type="PANTHER" id="PTHR21497:SF39">
    <property type="entry name" value="E3 UBIQUITIN-PROTEIN LIGASE UBR3"/>
    <property type="match status" value="1"/>
</dbReference>
<evidence type="ECO:0000256" key="1">
    <source>
        <dbReference type="RuleBase" id="RU366018"/>
    </source>
</evidence>
<proteinExistence type="inferred from homology"/>
<gene>
    <name evidence="2" type="ORF">GIL414_LOCUS57491</name>
</gene>
<dbReference type="GO" id="GO:0008270">
    <property type="term" value="F:zinc ion binding"/>
    <property type="evidence" value="ECO:0007669"/>
    <property type="project" value="UniProtKB-UniRule"/>
</dbReference>
<comment type="caution">
    <text evidence="2">The sequence shown here is derived from an EMBL/GenBank/DDBJ whole genome shotgun (WGS) entry which is preliminary data.</text>
</comment>
<dbReference type="GO" id="GO:0071596">
    <property type="term" value="P:ubiquitin-dependent protein catabolic process via the N-end rule pathway"/>
    <property type="evidence" value="ECO:0007669"/>
    <property type="project" value="UniProtKB-UniRule"/>
</dbReference>
<evidence type="ECO:0000313" key="2">
    <source>
        <dbReference type="EMBL" id="CAF5005101.1"/>
    </source>
</evidence>
<comment type="similarity">
    <text evidence="1">Belongs to the E3 ubiquitin-protein ligase UBR1-like family.</text>
</comment>
<dbReference type="GO" id="GO:0061630">
    <property type="term" value="F:ubiquitin protein ligase activity"/>
    <property type="evidence" value="ECO:0007669"/>
    <property type="project" value="UniProtKB-UniRule"/>
</dbReference>
<comment type="function">
    <text evidence="1">Ubiquitin ligase protein which is a component of the N-end rule pathway. Recognizes and binds to proteins bearing specific N-terminal residues that are destabilizing according to the N-end rule, leading to their ubiquitination and subsequent degradation.</text>
</comment>
<dbReference type="AlphaFoldDB" id="A0A8S3DIV1"/>
<dbReference type="EC" id="2.3.2.27" evidence="1"/>
<comment type="pathway">
    <text evidence="1">Protein modification; protein ubiquitination.</text>
</comment>
<accession>A0A8S3DIV1</accession>
<keyword evidence="1" id="KW-0833">Ubl conjugation pathway</keyword>
<protein>
    <recommendedName>
        <fullName evidence="1">E3 ubiquitin-protein ligase</fullName>
        <ecNumber evidence="1">2.3.2.27</ecNumber>
    </recommendedName>
</protein>
<organism evidence="2 3">
    <name type="scientific">Rotaria magnacalcarata</name>
    <dbReference type="NCBI Taxonomy" id="392030"/>
    <lineage>
        <taxon>Eukaryota</taxon>
        <taxon>Metazoa</taxon>
        <taxon>Spiralia</taxon>
        <taxon>Gnathifera</taxon>
        <taxon>Rotifera</taxon>
        <taxon>Eurotatoria</taxon>
        <taxon>Bdelloidea</taxon>
        <taxon>Philodinida</taxon>
        <taxon>Philodinidae</taxon>
        <taxon>Rotaria</taxon>
    </lineage>
</organism>
<comment type="catalytic activity">
    <reaction evidence="1">
        <text>S-ubiquitinyl-[E2 ubiquitin-conjugating enzyme]-L-cysteine + [acceptor protein]-L-lysine = [E2 ubiquitin-conjugating enzyme]-L-cysteine + N(6)-ubiquitinyl-[acceptor protein]-L-lysine.</text>
        <dbReference type="EC" id="2.3.2.27"/>
    </reaction>
</comment>
<feature type="non-terminal residue" evidence="2">
    <location>
        <position position="1"/>
    </location>
</feature>
<dbReference type="GO" id="GO:0016567">
    <property type="term" value="P:protein ubiquitination"/>
    <property type="evidence" value="ECO:0007669"/>
    <property type="project" value="UniProtKB-UniRule"/>
</dbReference>
<keyword evidence="1" id="KW-0862">Zinc</keyword>
<dbReference type="PANTHER" id="PTHR21497">
    <property type="entry name" value="UBIQUITIN LIGASE E3 ALPHA-RELATED"/>
    <property type="match status" value="1"/>
</dbReference>
<reference evidence="2" key="1">
    <citation type="submission" date="2021-02" db="EMBL/GenBank/DDBJ databases">
        <authorList>
            <person name="Nowell W R."/>
        </authorList>
    </citation>
    <scope>NUCLEOTIDE SEQUENCE</scope>
</reference>
<name>A0A8S3DIV1_9BILA</name>
<dbReference type="GO" id="GO:0005737">
    <property type="term" value="C:cytoplasm"/>
    <property type="evidence" value="ECO:0007669"/>
    <property type="project" value="TreeGrafter"/>
</dbReference>
<dbReference type="Proteomes" id="UP000681720">
    <property type="component" value="Unassembled WGS sequence"/>
</dbReference>
<keyword evidence="1" id="KW-0863">Zinc-finger</keyword>